<dbReference type="GO" id="GO:0016567">
    <property type="term" value="P:protein ubiquitination"/>
    <property type="evidence" value="ECO:0007669"/>
    <property type="project" value="UniProtKB-UniRule"/>
</dbReference>
<evidence type="ECO:0000259" key="7">
    <source>
        <dbReference type="Pfam" id="PF18102"/>
    </source>
</evidence>
<dbReference type="GO" id="GO:0005737">
    <property type="term" value="C:cytoplasm"/>
    <property type="evidence" value="ECO:0007669"/>
    <property type="project" value="UniProtKB-SubCell"/>
</dbReference>
<keyword evidence="5" id="KW-0963">Cytoplasm</keyword>
<evidence type="ECO:0000256" key="2">
    <source>
        <dbReference type="ARBA" id="ARBA00004906"/>
    </source>
</evidence>
<evidence type="ECO:0000313" key="8">
    <source>
        <dbReference type="Ensembl" id="ENSLBEP00000007300.1"/>
    </source>
</evidence>
<evidence type="ECO:0000256" key="5">
    <source>
        <dbReference type="RuleBase" id="RU367105"/>
    </source>
</evidence>
<keyword evidence="3 5" id="KW-0808">Transferase</keyword>
<keyword evidence="9" id="KW-1185">Reference proteome</keyword>
<accession>A0A3Q3LEB2</accession>
<feature type="compositionally biased region" description="Basic and acidic residues" evidence="6">
    <location>
        <begin position="32"/>
        <end position="51"/>
    </location>
</feature>
<keyword evidence="4 5" id="KW-0479">Metal-binding</keyword>
<evidence type="ECO:0000256" key="4">
    <source>
        <dbReference type="ARBA" id="ARBA00022723"/>
    </source>
</evidence>
<keyword evidence="5" id="KW-0863">Zinc-finger</keyword>
<name>A0A3Q3LEB2_9LABR</name>
<dbReference type="GeneTree" id="ENSGT00940000154578"/>
<dbReference type="AlphaFoldDB" id="A0A3Q3LEB2"/>
<reference evidence="8" key="1">
    <citation type="submission" date="2025-08" db="UniProtKB">
        <authorList>
            <consortium name="Ensembl"/>
        </authorList>
    </citation>
    <scope>IDENTIFICATION</scope>
</reference>
<evidence type="ECO:0000256" key="6">
    <source>
        <dbReference type="SAM" id="MobiDB-lite"/>
    </source>
</evidence>
<comment type="similarity">
    <text evidence="5">Belongs to the Deltex family.</text>
</comment>
<evidence type="ECO:0000256" key="1">
    <source>
        <dbReference type="ARBA" id="ARBA00000900"/>
    </source>
</evidence>
<dbReference type="GO" id="GO:0061630">
    <property type="term" value="F:ubiquitin protein ligase activity"/>
    <property type="evidence" value="ECO:0007669"/>
    <property type="project" value="UniProtKB-UniRule"/>
</dbReference>
<feature type="compositionally biased region" description="Polar residues" evidence="6">
    <location>
        <begin position="1"/>
        <end position="17"/>
    </location>
</feature>
<dbReference type="GO" id="GO:0007219">
    <property type="term" value="P:Notch signaling pathway"/>
    <property type="evidence" value="ECO:0007669"/>
    <property type="project" value="InterPro"/>
</dbReference>
<feature type="region of interest" description="Disordered" evidence="6">
    <location>
        <begin position="1"/>
        <end position="51"/>
    </location>
</feature>
<comment type="pathway">
    <text evidence="2 5">Protein modification; protein ubiquitination.</text>
</comment>
<dbReference type="GO" id="GO:0008270">
    <property type="term" value="F:zinc ion binding"/>
    <property type="evidence" value="ECO:0007669"/>
    <property type="project" value="UniProtKB-KW"/>
</dbReference>
<comment type="subcellular location">
    <subcellularLocation>
        <location evidence="5">Cytoplasm</location>
    </subcellularLocation>
</comment>
<proteinExistence type="inferred from homology"/>
<dbReference type="Pfam" id="PF18102">
    <property type="entry name" value="DTC"/>
    <property type="match status" value="1"/>
</dbReference>
<organism evidence="8 9">
    <name type="scientific">Labrus bergylta</name>
    <name type="common">ballan wrasse</name>
    <dbReference type="NCBI Taxonomy" id="56723"/>
    <lineage>
        <taxon>Eukaryota</taxon>
        <taxon>Metazoa</taxon>
        <taxon>Chordata</taxon>
        <taxon>Craniata</taxon>
        <taxon>Vertebrata</taxon>
        <taxon>Euteleostomi</taxon>
        <taxon>Actinopterygii</taxon>
        <taxon>Neopterygii</taxon>
        <taxon>Teleostei</taxon>
        <taxon>Neoteleostei</taxon>
        <taxon>Acanthomorphata</taxon>
        <taxon>Eupercaria</taxon>
        <taxon>Labriformes</taxon>
        <taxon>Labridae</taxon>
        <taxon>Labrus</taxon>
    </lineage>
</organism>
<dbReference type="UniPathway" id="UPA00143"/>
<dbReference type="Proteomes" id="UP000261660">
    <property type="component" value="Unplaced"/>
</dbReference>
<comment type="catalytic activity">
    <reaction evidence="1 5">
        <text>S-ubiquitinyl-[E2 ubiquitin-conjugating enzyme]-L-cysteine + [acceptor protein]-L-lysine = [E2 ubiquitin-conjugating enzyme]-L-cysteine + N(6)-ubiquitinyl-[acceptor protein]-L-lysine.</text>
        <dbReference type="EC" id="2.3.2.27"/>
    </reaction>
</comment>
<protein>
    <recommendedName>
        <fullName evidence="5">E3 ubiquitin-protein ligase</fullName>
        <ecNumber evidence="5">2.3.2.27</ecNumber>
    </recommendedName>
</protein>
<sequence length="240" mass="26479">EFYSPTCTAQSSLSESSPRPPAGSGSNLRPTDLTRRDSVQQSRTEIHDTPQESRSAVGGLCICVCGERDKLMKRTKCGATFCSKCLDIEHAQCSVCDEAEQTPQGIQGKMKYSKIYIRVPGHHKDSAIKVTYKIPDGVQGEGHPSPGKPFKGGLFEAFFPDCEETRRQLPRLDKAFKKGLTFTVIDRETGAKVEWDCIPHKTSLQGGKAGSGYPDSFYLTRLSKVLTSHGIEEPTTRYLE</sequence>
<dbReference type="InterPro" id="IPR039398">
    <property type="entry name" value="Deltex_fam"/>
</dbReference>
<dbReference type="Ensembl" id="ENSLBET00000007678.1">
    <property type="protein sequence ID" value="ENSLBEP00000007300.1"/>
    <property type="gene ID" value="ENSLBEG00000005639.1"/>
</dbReference>
<evidence type="ECO:0000256" key="3">
    <source>
        <dbReference type="ARBA" id="ARBA00022679"/>
    </source>
</evidence>
<dbReference type="InterPro" id="IPR039399">
    <property type="entry name" value="Deltex_C_sf"/>
</dbReference>
<feature type="domain" description="Deltex C-terminal" evidence="7">
    <location>
        <begin position="107"/>
        <end position="231"/>
    </location>
</feature>
<dbReference type="InterPro" id="IPR039396">
    <property type="entry name" value="Deltex_C"/>
</dbReference>
<dbReference type="EC" id="2.3.2.27" evidence="5"/>
<evidence type="ECO:0000313" key="9">
    <source>
        <dbReference type="Proteomes" id="UP000261660"/>
    </source>
</evidence>
<dbReference type="Gene3D" id="3.30.390.130">
    <property type="match status" value="1"/>
</dbReference>
<reference evidence="8" key="2">
    <citation type="submission" date="2025-09" db="UniProtKB">
        <authorList>
            <consortium name="Ensembl"/>
        </authorList>
    </citation>
    <scope>IDENTIFICATION</scope>
</reference>
<dbReference type="PANTHER" id="PTHR12622">
    <property type="entry name" value="DELTEX-RELATED"/>
    <property type="match status" value="1"/>
</dbReference>
<keyword evidence="5" id="KW-0862">Zinc</keyword>